<keyword evidence="3 5" id="KW-0479">Metal-binding</keyword>
<evidence type="ECO:0000256" key="3">
    <source>
        <dbReference type="ARBA" id="ARBA00022723"/>
    </source>
</evidence>
<organism evidence="9">
    <name type="scientific">uncultured Thermomicrobiales bacterium</name>
    <dbReference type="NCBI Taxonomy" id="1645740"/>
    <lineage>
        <taxon>Bacteria</taxon>
        <taxon>Pseudomonadati</taxon>
        <taxon>Thermomicrobiota</taxon>
        <taxon>Thermomicrobia</taxon>
        <taxon>Thermomicrobiales</taxon>
        <taxon>environmental samples</taxon>
    </lineage>
</organism>
<comment type="similarity">
    <text evidence="5">Belongs to the PINc/VapC protein family.</text>
</comment>
<dbReference type="InterPro" id="IPR002716">
    <property type="entry name" value="PIN_dom"/>
</dbReference>
<evidence type="ECO:0000313" key="9">
    <source>
        <dbReference type="EMBL" id="CAA9555196.1"/>
    </source>
</evidence>
<feature type="binding site" evidence="5">
    <location>
        <position position="186"/>
    </location>
    <ligand>
        <name>Mg(2+)</name>
        <dbReference type="ChEBI" id="CHEBI:18420"/>
    </ligand>
</feature>
<feature type="region of interest" description="Disordered" evidence="7">
    <location>
        <begin position="220"/>
        <end position="245"/>
    </location>
</feature>
<dbReference type="Gene3D" id="3.40.50.1010">
    <property type="entry name" value="5'-nuclease"/>
    <property type="match status" value="1"/>
</dbReference>
<evidence type="ECO:0000256" key="2">
    <source>
        <dbReference type="ARBA" id="ARBA00022722"/>
    </source>
</evidence>
<evidence type="ECO:0000256" key="5">
    <source>
        <dbReference type="HAMAP-Rule" id="MF_00265"/>
    </source>
</evidence>
<dbReference type="HAMAP" id="MF_00265">
    <property type="entry name" value="VapC_Nob1"/>
    <property type="match status" value="1"/>
</dbReference>
<dbReference type="PROSITE" id="PS51740">
    <property type="entry name" value="SPOVT_ABRB"/>
    <property type="match status" value="1"/>
</dbReference>
<accession>A0A6J4UMK2</accession>
<feature type="binding site" evidence="5">
    <location>
        <position position="92"/>
    </location>
    <ligand>
        <name>Mg(2+)</name>
        <dbReference type="ChEBI" id="CHEBI:18420"/>
    </ligand>
</feature>
<comment type="cofactor">
    <cofactor evidence="5">
        <name>Mg(2+)</name>
        <dbReference type="ChEBI" id="CHEBI:18420"/>
    </cofactor>
</comment>
<evidence type="ECO:0000256" key="1">
    <source>
        <dbReference type="ARBA" id="ARBA00022649"/>
    </source>
</evidence>
<evidence type="ECO:0000256" key="4">
    <source>
        <dbReference type="ARBA" id="ARBA00022801"/>
    </source>
</evidence>
<dbReference type="GO" id="GO:0090729">
    <property type="term" value="F:toxin activity"/>
    <property type="evidence" value="ECO:0007669"/>
    <property type="project" value="UniProtKB-KW"/>
</dbReference>
<dbReference type="EMBL" id="CADCWE010000213">
    <property type="protein sequence ID" value="CAA9555196.1"/>
    <property type="molecule type" value="Genomic_DNA"/>
</dbReference>
<dbReference type="InterPro" id="IPR007159">
    <property type="entry name" value="SpoVT-AbrB_dom"/>
</dbReference>
<feature type="domain" description="SpoVT-AbrB" evidence="8">
    <location>
        <begin position="2"/>
        <end position="48"/>
    </location>
</feature>
<keyword evidence="4 5" id="KW-0378">Hydrolase</keyword>
<keyword evidence="6" id="KW-0238">DNA-binding</keyword>
<evidence type="ECO:0000256" key="6">
    <source>
        <dbReference type="PROSITE-ProRule" id="PRU01076"/>
    </source>
</evidence>
<dbReference type="EC" id="3.1.-.-" evidence="5"/>
<gene>
    <name evidence="5" type="primary">vapC</name>
    <name evidence="9" type="ORF">AVDCRST_MAG73-3224</name>
</gene>
<dbReference type="GO" id="GO:0016787">
    <property type="term" value="F:hydrolase activity"/>
    <property type="evidence" value="ECO:0007669"/>
    <property type="project" value="UniProtKB-KW"/>
</dbReference>
<dbReference type="SUPFAM" id="SSF89447">
    <property type="entry name" value="AbrB/MazE/MraZ-like"/>
    <property type="match status" value="1"/>
</dbReference>
<dbReference type="GO" id="GO:0000287">
    <property type="term" value="F:magnesium ion binding"/>
    <property type="evidence" value="ECO:0007669"/>
    <property type="project" value="UniProtKB-UniRule"/>
</dbReference>
<dbReference type="InterPro" id="IPR029060">
    <property type="entry name" value="PIN-like_dom_sf"/>
</dbReference>
<comment type="function">
    <text evidence="5">Toxic component of a toxin-antitoxin (TA) system. An RNase.</text>
</comment>
<dbReference type="Gene3D" id="2.10.260.10">
    <property type="match status" value="1"/>
</dbReference>
<dbReference type="GO" id="GO:0003677">
    <property type="term" value="F:DNA binding"/>
    <property type="evidence" value="ECO:0007669"/>
    <property type="project" value="UniProtKB-UniRule"/>
</dbReference>
<evidence type="ECO:0000256" key="7">
    <source>
        <dbReference type="SAM" id="MobiDB-lite"/>
    </source>
</evidence>
<keyword evidence="5" id="KW-0460">Magnesium</keyword>
<dbReference type="AlphaFoldDB" id="A0A6J4UMK2"/>
<dbReference type="Pfam" id="PF01850">
    <property type="entry name" value="PIN"/>
    <property type="match status" value="1"/>
</dbReference>
<feature type="compositionally biased region" description="Low complexity" evidence="7">
    <location>
        <begin position="233"/>
        <end position="245"/>
    </location>
</feature>
<dbReference type="InterPro" id="IPR037914">
    <property type="entry name" value="SpoVT-AbrB_sf"/>
</dbReference>
<keyword evidence="2 5" id="KW-0540">Nuclease</keyword>
<evidence type="ECO:0000259" key="8">
    <source>
        <dbReference type="PROSITE" id="PS51740"/>
    </source>
</evidence>
<name>A0A6J4UMK2_9BACT</name>
<sequence>MGTLQKVQARGQITLTSELRREVGIDPGDTVLLRATKPHIIELTVLPRLTLAEALKRYRIDGPVDVAVLGRTRRRRWSPTRCWASMDSGLLDTNVVIHAQTTDGFSAECQAFLAALERGDVRARLEPPVLHELTYTLPRLFKQMDRAQVAAYLIMVVGWPGVETDKAVLVDTIHRWAQTSGLGFVDAYLAAVAAARRCPVYTKNARDFASKASRFPIRCRTDASTNKNPAPPLAGASPLARSPML</sequence>
<dbReference type="InterPro" id="IPR022907">
    <property type="entry name" value="VapC_family"/>
</dbReference>
<reference evidence="9" key="1">
    <citation type="submission" date="2020-02" db="EMBL/GenBank/DDBJ databases">
        <authorList>
            <person name="Meier V. D."/>
        </authorList>
    </citation>
    <scope>NUCLEOTIDE SEQUENCE</scope>
    <source>
        <strain evidence="9">AVDCRST_MAG73</strain>
    </source>
</reference>
<keyword evidence="1 5" id="KW-1277">Toxin-antitoxin system</keyword>
<keyword evidence="5" id="KW-0800">Toxin</keyword>
<proteinExistence type="inferred from homology"/>
<dbReference type="SUPFAM" id="SSF88723">
    <property type="entry name" value="PIN domain-like"/>
    <property type="match status" value="1"/>
</dbReference>
<protein>
    <recommendedName>
        <fullName evidence="5">Ribonuclease VapC</fullName>
        <shortName evidence="5">RNase VapC</shortName>
        <ecNumber evidence="5">3.1.-.-</ecNumber>
    </recommendedName>
    <alternativeName>
        <fullName evidence="5">Toxin VapC</fullName>
    </alternativeName>
</protein>
<dbReference type="GO" id="GO:0004540">
    <property type="term" value="F:RNA nuclease activity"/>
    <property type="evidence" value="ECO:0007669"/>
    <property type="project" value="InterPro"/>
</dbReference>